<reference evidence="3 4" key="1">
    <citation type="submission" date="2014-04" db="EMBL/GenBank/DDBJ databases">
        <authorList>
            <consortium name="DOE Joint Genome Institute"/>
            <person name="Kuo A."/>
            <person name="Tarkka M."/>
            <person name="Buscot F."/>
            <person name="Kohler A."/>
            <person name="Nagy L.G."/>
            <person name="Floudas D."/>
            <person name="Copeland A."/>
            <person name="Barry K.W."/>
            <person name="Cichocki N."/>
            <person name="Veneault-Fourrey C."/>
            <person name="LaButti K."/>
            <person name="Lindquist E.A."/>
            <person name="Lipzen A."/>
            <person name="Lundell T."/>
            <person name="Morin E."/>
            <person name="Murat C."/>
            <person name="Sun H."/>
            <person name="Tunlid A."/>
            <person name="Henrissat B."/>
            <person name="Grigoriev I.V."/>
            <person name="Hibbett D.S."/>
            <person name="Martin F."/>
            <person name="Nordberg H.P."/>
            <person name="Cantor M.N."/>
            <person name="Hua S.X."/>
        </authorList>
    </citation>
    <scope>NUCLEOTIDE SEQUENCE [LARGE SCALE GENOMIC DNA]</scope>
    <source>
        <strain evidence="3 4">F 1598</strain>
    </source>
</reference>
<dbReference type="FunFam" id="1.10.8.270:FF:000023">
    <property type="entry name" value="TBC domain-containing protein C1778.09"/>
    <property type="match status" value="1"/>
</dbReference>
<evidence type="ECO:0000313" key="4">
    <source>
        <dbReference type="Proteomes" id="UP000054166"/>
    </source>
</evidence>
<dbReference type="SUPFAM" id="SSF47923">
    <property type="entry name" value="Ypt/Rab-GAP domain of gyp1p"/>
    <property type="match status" value="2"/>
</dbReference>
<proteinExistence type="predicted"/>
<protein>
    <recommendedName>
        <fullName evidence="2">Rab-GAP TBC domain-containing protein</fullName>
    </recommendedName>
</protein>
<keyword evidence="4" id="KW-1185">Reference proteome</keyword>
<dbReference type="OrthoDB" id="294251at2759"/>
<dbReference type="GO" id="GO:0031267">
    <property type="term" value="F:small GTPase binding"/>
    <property type="evidence" value="ECO:0007669"/>
    <property type="project" value="TreeGrafter"/>
</dbReference>
<dbReference type="PANTHER" id="PTHR47219:SF9">
    <property type="entry name" value="GTPASE ACTIVATING PROTEIN AND CENTROSOME-ASSOCIATED, ISOFORM B"/>
    <property type="match status" value="1"/>
</dbReference>
<feature type="compositionally biased region" description="Low complexity" evidence="1">
    <location>
        <begin position="231"/>
        <end position="252"/>
    </location>
</feature>
<feature type="region of interest" description="Disordered" evidence="1">
    <location>
        <begin position="136"/>
        <end position="261"/>
    </location>
</feature>
<sequence length="704" mass="77726">MDGPSLIVVPPTPLGYHHPSLSTTASSSPDLGRLTSSEQERGSSEATIFTIYSMYGDEANGGLSLSDVRNSKYGNHTYQQSQSTNSDVCDGASSDSNGYISSKYASATELPARTSVISNGSVRLSYLDDRPLSTYASCSSPHNDPHRSSDTIRSSKFKDLSPPPPPPPPPPSSNVVRASYIPSDAEAPRNTFLRQPTPTHSHPSSRHSVSPNGNSPTSSFRSIPTSPRPQPSELLSPPETSTLPLPLGTSGSKSSLVPSEGEEVDAFFVRNTYAELEMTGVKGDGYVEGVERTRARASRSRSSISREEQALDDGSEKSRELSGKELETLQSLDRYGFFTVTSHDRLVLLSSLPLTKRLSPVPSGPIKAPTNATSLPTLPPTPIPPKEASRIAKWNRMLEPRVRDVGGNIQAWGVKASKENKLRERTFKGIPDRWRSGVWDLLMRGYSRTGQREINKLGEEYREAMEKPSTYDIQIDLDVPRTISGHIMFRTRYGSGQRSLFHVLHSFSLRCSECGYVQGMGPIAATLLCYFEPERAYACLVHLHDAYALHTIFSPGFPGLLEAIYVQERITEQTMPNVYAAFKSHMISTTSYATKWYITLFANSVPFQTQLRLWDIFLLEGQDVFVAVAVAIVWVYRDNITSGAANFETVLSLLSSFFVPQDEDALLSWIGKMLGDKKMRSRMGQWRQQWKNLVATGMDSTALL</sequence>
<feature type="compositionally biased region" description="Polar residues" evidence="1">
    <location>
        <begin position="212"/>
        <end position="225"/>
    </location>
</feature>
<dbReference type="HOGENOM" id="CLU_014848_0_0_1"/>
<dbReference type="InParanoid" id="A0A0C3BQK9"/>
<dbReference type="Pfam" id="PF00566">
    <property type="entry name" value="RabGAP-TBC"/>
    <property type="match status" value="1"/>
</dbReference>
<gene>
    <name evidence="3" type="ORF">PILCRDRAFT_813772</name>
</gene>
<dbReference type="PROSITE" id="PS50086">
    <property type="entry name" value="TBC_RABGAP"/>
    <property type="match status" value="1"/>
</dbReference>
<organism evidence="3 4">
    <name type="scientific">Piloderma croceum (strain F 1598)</name>
    <dbReference type="NCBI Taxonomy" id="765440"/>
    <lineage>
        <taxon>Eukaryota</taxon>
        <taxon>Fungi</taxon>
        <taxon>Dikarya</taxon>
        <taxon>Basidiomycota</taxon>
        <taxon>Agaricomycotina</taxon>
        <taxon>Agaricomycetes</taxon>
        <taxon>Agaricomycetidae</taxon>
        <taxon>Atheliales</taxon>
        <taxon>Atheliaceae</taxon>
        <taxon>Piloderma</taxon>
    </lineage>
</organism>
<dbReference type="STRING" id="765440.A0A0C3BQK9"/>
<feature type="compositionally biased region" description="Basic and acidic residues" evidence="1">
    <location>
        <begin position="304"/>
        <end position="322"/>
    </location>
</feature>
<dbReference type="Proteomes" id="UP000054166">
    <property type="component" value="Unassembled WGS sequence"/>
</dbReference>
<dbReference type="InterPro" id="IPR050302">
    <property type="entry name" value="Rab_GAP_TBC_domain"/>
</dbReference>
<reference evidence="4" key="2">
    <citation type="submission" date="2015-01" db="EMBL/GenBank/DDBJ databases">
        <title>Evolutionary Origins and Diversification of the Mycorrhizal Mutualists.</title>
        <authorList>
            <consortium name="DOE Joint Genome Institute"/>
            <consortium name="Mycorrhizal Genomics Consortium"/>
            <person name="Kohler A."/>
            <person name="Kuo A."/>
            <person name="Nagy L.G."/>
            <person name="Floudas D."/>
            <person name="Copeland A."/>
            <person name="Barry K.W."/>
            <person name="Cichocki N."/>
            <person name="Veneault-Fourrey C."/>
            <person name="LaButti K."/>
            <person name="Lindquist E.A."/>
            <person name="Lipzen A."/>
            <person name="Lundell T."/>
            <person name="Morin E."/>
            <person name="Murat C."/>
            <person name="Riley R."/>
            <person name="Ohm R."/>
            <person name="Sun H."/>
            <person name="Tunlid A."/>
            <person name="Henrissat B."/>
            <person name="Grigoriev I.V."/>
            <person name="Hibbett D.S."/>
            <person name="Martin F."/>
        </authorList>
    </citation>
    <scope>NUCLEOTIDE SEQUENCE [LARGE SCALE GENOMIC DNA]</scope>
    <source>
        <strain evidence="4">F 1598</strain>
    </source>
</reference>
<feature type="region of interest" description="Disordered" evidence="1">
    <location>
        <begin position="1"/>
        <end position="43"/>
    </location>
</feature>
<name>A0A0C3BQK9_PILCF</name>
<dbReference type="PANTHER" id="PTHR47219">
    <property type="entry name" value="RAB GTPASE-ACTIVATING PROTEIN 1-LIKE"/>
    <property type="match status" value="1"/>
</dbReference>
<accession>A0A0C3BQK9</accession>
<evidence type="ECO:0000256" key="1">
    <source>
        <dbReference type="SAM" id="MobiDB-lite"/>
    </source>
</evidence>
<dbReference type="GO" id="GO:0005096">
    <property type="term" value="F:GTPase activator activity"/>
    <property type="evidence" value="ECO:0007669"/>
    <property type="project" value="TreeGrafter"/>
</dbReference>
<dbReference type="InterPro" id="IPR000195">
    <property type="entry name" value="Rab-GAP-TBC_dom"/>
</dbReference>
<dbReference type="Gene3D" id="1.10.472.80">
    <property type="entry name" value="Ypt/Rab-GAP domain of gyp1p, domain 3"/>
    <property type="match status" value="1"/>
</dbReference>
<dbReference type="SMART" id="SM00164">
    <property type="entry name" value="TBC"/>
    <property type="match status" value="1"/>
</dbReference>
<dbReference type="EMBL" id="KN832976">
    <property type="protein sequence ID" value="KIM88793.1"/>
    <property type="molecule type" value="Genomic_DNA"/>
</dbReference>
<feature type="compositionally biased region" description="Low complexity" evidence="1">
    <location>
        <begin position="196"/>
        <end position="211"/>
    </location>
</feature>
<feature type="compositionally biased region" description="Pro residues" evidence="1">
    <location>
        <begin position="161"/>
        <end position="172"/>
    </location>
</feature>
<evidence type="ECO:0000313" key="3">
    <source>
        <dbReference type="EMBL" id="KIM88793.1"/>
    </source>
</evidence>
<dbReference type="AlphaFoldDB" id="A0A0C3BQK9"/>
<feature type="domain" description="Rab-GAP TBC" evidence="2">
    <location>
        <begin position="429"/>
        <end position="621"/>
    </location>
</feature>
<dbReference type="InterPro" id="IPR035969">
    <property type="entry name" value="Rab-GAP_TBC_sf"/>
</dbReference>
<feature type="region of interest" description="Disordered" evidence="1">
    <location>
        <begin position="362"/>
        <end position="386"/>
    </location>
</feature>
<dbReference type="Gene3D" id="1.10.8.270">
    <property type="entry name" value="putative rabgap domain of human tbc1 domain family member 14 like domains"/>
    <property type="match status" value="1"/>
</dbReference>
<feature type="compositionally biased region" description="Polar residues" evidence="1">
    <location>
        <begin position="20"/>
        <end position="37"/>
    </location>
</feature>
<evidence type="ECO:0000259" key="2">
    <source>
        <dbReference type="PROSITE" id="PS50086"/>
    </source>
</evidence>
<feature type="region of interest" description="Disordered" evidence="1">
    <location>
        <begin position="292"/>
        <end position="322"/>
    </location>
</feature>